<sequence>MNNSALNLNSDMNQPAPSVSTDTSNLSPNKWIVAGVAISAALAVNLTDQVKEDRFDLISNVATMTAATLAGGVSYKVASDVEGVPTSLCSVLGGSIGVLSAAVVNPTVMALGNKVKNGFGSKAEEQFDIVIVDNETLEEHLEQKETA</sequence>
<feature type="region of interest" description="Disordered" evidence="1">
    <location>
        <begin position="1"/>
        <end position="24"/>
    </location>
</feature>
<organism evidence="2 3">
    <name type="scientific">Aeromonas phage PS1</name>
    <dbReference type="NCBI Taxonomy" id="2591406"/>
    <lineage>
        <taxon>Viruses</taxon>
        <taxon>Duplodnaviria</taxon>
        <taxon>Heunggongvirae</taxon>
        <taxon>Uroviricota</taxon>
        <taxon>Caudoviricetes</taxon>
        <taxon>Chimalliviridae</taxon>
        <taxon>Ferozepurvirus</taxon>
        <taxon>Ferozepurvirus PS1</taxon>
    </lineage>
</organism>
<name>A0A514TV20_9CAUD</name>
<proteinExistence type="predicted"/>
<gene>
    <name evidence="2" type="ORF">PS1_0120</name>
</gene>
<evidence type="ECO:0000256" key="1">
    <source>
        <dbReference type="SAM" id="MobiDB-lite"/>
    </source>
</evidence>
<protein>
    <submittedName>
        <fullName evidence="2">Uncharacterized protein</fullName>
    </submittedName>
</protein>
<accession>A0A514TV20</accession>
<dbReference type="EMBL" id="MN032614">
    <property type="protein sequence ID" value="QDJ96879.1"/>
    <property type="molecule type" value="Genomic_DNA"/>
</dbReference>
<evidence type="ECO:0000313" key="2">
    <source>
        <dbReference type="EMBL" id="QDJ96879.1"/>
    </source>
</evidence>
<evidence type="ECO:0000313" key="3">
    <source>
        <dbReference type="Proteomes" id="UP000317703"/>
    </source>
</evidence>
<dbReference type="Proteomes" id="UP000317703">
    <property type="component" value="Segment"/>
</dbReference>
<reference evidence="2" key="1">
    <citation type="submission" date="2019-06" db="EMBL/GenBank/DDBJ databases">
        <title>Complete genome sequence of Aeromonas hydrophila bacteriophage PS1.</title>
        <authorList>
            <person name="Rai S."/>
            <person name="Tyagi A."/>
            <person name="Kumar N."/>
            <person name="Singh N."/>
        </authorList>
    </citation>
    <scope>NUCLEOTIDE SEQUENCE [LARGE SCALE GENOMIC DNA]</scope>
</reference>
<keyword evidence="3" id="KW-1185">Reference proteome</keyword>